<reference evidence="2" key="1">
    <citation type="submission" date="2021-06" db="EMBL/GenBank/DDBJ databases">
        <title>Comparative genomics, transcriptomics and evolutionary studies reveal genomic signatures of adaptation to plant cell wall in hemibiotrophic fungi.</title>
        <authorList>
            <consortium name="DOE Joint Genome Institute"/>
            <person name="Baroncelli R."/>
            <person name="Diaz J.F."/>
            <person name="Benocci T."/>
            <person name="Peng M."/>
            <person name="Battaglia E."/>
            <person name="Haridas S."/>
            <person name="Andreopoulos W."/>
            <person name="Labutti K."/>
            <person name="Pangilinan J."/>
            <person name="Floch G.L."/>
            <person name="Makela M.R."/>
            <person name="Henrissat B."/>
            <person name="Grigoriev I.V."/>
            <person name="Crouch J.A."/>
            <person name="De Vries R.P."/>
            <person name="Sukno S.A."/>
            <person name="Thon M.R."/>
        </authorList>
    </citation>
    <scope>NUCLEOTIDE SEQUENCE</scope>
    <source>
        <strain evidence="2">CBS 102054</strain>
    </source>
</reference>
<evidence type="ECO:0000313" key="2">
    <source>
        <dbReference type="EMBL" id="KAK1638188.1"/>
    </source>
</evidence>
<dbReference type="EMBL" id="JAHMHQ010000007">
    <property type="protein sequence ID" value="KAK1638188.1"/>
    <property type="molecule type" value="Genomic_DNA"/>
</dbReference>
<protein>
    <submittedName>
        <fullName evidence="2">Uncharacterized protein</fullName>
    </submittedName>
</protein>
<keyword evidence="1" id="KW-1133">Transmembrane helix</keyword>
<evidence type="ECO:0000256" key="1">
    <source>
        <dbReference type="SAM" id="Phobius"/>
    </source>
</evidence>
<accession>A0AAI9ZU50</accession>
<dbReference type="RefSeq" id="XP_060446795.1">
    <property type="nucleotide sequence ID" value="XM_060582572.1"/>
</dbReference>
<dbReference type="AlphaFoldDB" id="A0AAI9ZU50"/>
<proteinExistence type="predicted"/>
<dbReference type="Proteomes" id="UP001243989">
    <property type="component" value="Unassembled WGS sequence"/>
</dbReference>
<name>A0AAI9ZU50_9PEZI</name>
<sequence length="144" mass="15903">MPRCTLSNPSASSVSMTASLTFVALAALVILDTLRTTWAISKTTISHVRFAYAVGNSRPWSQFFSMSSSSWYLVVFLFFFTNNNPAGHPTPLIQRCAFVVHLDTTQLCNPMHHVFACPEPKRLSKPCADSQKTIRGPATLARPL</sequence>
<dbReference type="GeneID" id="85467434"/>
<organism evidence="2 3">
    <name type="scientific">Colletotrichum phormii</name>
    <dbReference type="NCBI Taxonomy" id="359342"/>
    <lineage>
        <taxon>Eukaryota</taxon>
        <taxon>Fungi</taxon>
        <taxon>Dikarya</taxon>
        <taxon>Ascomycota</taxon>
        <taxon>Pezizomycotina</taxon>
        <taxon>Sordariomycetes</taxon>
        <taxon>Hypocreomycetidae</taxon>
        <taxon>Glomerellales</taxon>
        <taxon>Glomerellaceae</taxon>
        <taxon>Colletotrichum</taxon>
        <taxon>Colletotrichum acutatum species complex</taxon>
    </lineage>
</organism>
<keyword evidence="1" id="KW-0812">Transmembrane</keyword>
<keyword evidence="1" id="KW-0472">Membrane</keyword>
<gene>
    <name evidence="2" type="ORF">BDP81DRAFT_203391</name>
</gene>
<evidence type="ECO:0000313" key="3">
    <source>
        <dbReference type="Proteomes" id="UP001243989"/>
    </source>
</evidence>
<keyword evidence="3" id="KW-1185">Reference proteome</keyword>
<comment type="caution">
    <text evidence="2">The sequence shown here is derived from an EMBL/GenBank/DDBJ whole genome shotgun (WGS) entry which is preliminary data.</text>
</comment>
<feature type="transmembrane region" description="Helical" evidence="1">
    <location>
        <begin position="63"/>
        <end position="80"/>
    </location>
</feature>